<dbReference type="InterPro" id="IPR001944">
    <property type="entry name" value="Glycoside_Hdrlase_35"/>
</dbReference>
<dbReference type="GO" id="GO:0005975">
    <property type="term" value="P:carbohydrate metabolic process"/>
    <property type="evidence" value="ECO:0007669"/>
    <property type="project" value="InterPro"/>
</dbReference>
<protein>
    <recommendedName>
        <fullName evidence="3">beta-galactosidase</fullName>
        <ecNumber evidence="3">3.2.1.23</ecNumber>
    </recommendedName>
</protein>
<dbReference type="PRINTS" id="PR00742">
    <property type="entry name" value="GLHYDRLASE35"/>
</dbReference>
<comment type="similarity">
    <text evidence="2">Belongs to the glycosyl hydrolase 35 family.</text>
</comment>
<dbReference type="SUPFAM" id="SSF51445">
    <property type="entry name" value="(Trans)glycosidases"/>
    <property type="match status" value="1"/>
</dbReference>
<dbReference type="RefSeq" id="XP_056693473.1">
    <property type="nucleotide sequence ID" value="XM_056837495.1"/>
</dbReference>
<evidence type="ECO:0000256" key="2">
    <source>
        <dbReference type="ARBA" id="ARBA00009809"/>
    </source>
</evidence>
<reference evidence="5" key="1">
    <citation type="journal article" date="2021" name="Nat. Commun.">
        <title>Genomic analyses provide insights into spinach domestication and the genetic basis of agronomic traits.</title>
        <authorList>
            <person name="Cai X."/>
            <person name="Sun X."/>
            <person name="Xu C."/>
            <person name="Sun H."/>
            <person name="Wang X."/>
            <person name="Ge C."/>
            <person name="Zhang Z."/>
            <person name="Wang Q."/>
            <person name="Fei Z."/>
            <person name="Jiao C."/>
            <person name="Wang Q."/>
        </authorList>
    </citation>
    <scope>NUCLEOTIDE SEQUENCE [LARGE SCALE GENOMIC DNA]</scope>
    <source>
        <strain evidence="5">cv. Varoflay</strain>
    </source>
</reference>
<dbReference type="GO" id="GO:0004565">
    <property type="term" value="F:beta-galactosidase activity"/>
    <property type="evidence" value="ECO:0007669"/>
    <property type="project" value="UniProtKB-EC"/>
</dbReference>
<evidence type="ECO:0000256" key="1">
    <source>
        <dbReference type="ARBA" id="ARBA00001412"/>
    </source>
</evidence>
<dbReference type="RefSeq" id="XP_021849302.1">
    <property type="nucleotide sequence ID" value="XM_021993610.1"/>
</dbReference>
<keyword evidence="5" id="KW-1185">Reference proteome</keyword>
<dbReference type="InterPro" id="IPR031330">
    <property type="entry name" value="Gly_Hdrlase_35_cat"/>
</dbReference>
<gene>
    <name evidence="6 7 8 9 10" type="primary">LOC110788971</name>
</gene>
<name>A0A9R0IHP7_SPIOL</name>
<dbReference type="PANTHER" id="PTHR23421">
    <property type="entry name" value="BETA-GALACTOSIDASE RELATED"/>
    <property type="match status" value="1"/>
</dbReference>
<comment type="catalytic activity">
    <reaction evidence="1">
        <text>Hydrolysis of terminal non-reducing beta-D-galactose residues in beta-D-galactosides.</text>
        <dbReference type="EC" id="3.2.1.23"/>
    </reaction>
</comment>
<evidence type="ECO:0000313" key="5">
    <source>
        <dbReference type="Proteomes" id="UP000813463"/>
    </source>
</evidence>
<evidence type="ECO:0000256" key="3">
    <source>
        <dbReference type="ARBA" id="ARBA00012756"/>
    </source>
</evidence>
<sequence>MSLSATLKKNLCSLIIYRFSEFGGPVHERPVEDLAFAVARFIQSGGSYIYYYMYHGGTNFKRTAGVPFVTTSYDYDAPIDEYGVWCCFQLHRCCFLLLQGVGCAPDLCRLFCRESRCVLQSGLQGVWCSIAAVCNLMLRTLLLHLLCLVVREWSVLL</sequence>
<dbReference type="KEGG" id="soe:110788971"/>
<dbReference type="Proteomes" id="UP000813463">
    <property type="component" value="Chromosome 2"/>
</dbReference>
<evidence type="ECO:0000313" key="7">
    <source>
        <dbReference type="RefSeq" id="XP_021849302.1"/>
    </source>
</evidence>
<evidence type="ECO:0000313" key="9">
    <source>
        <dbReference type="RefSeq" id="XP_056693473.1"/>
    </source>
</evidence>
<evidence type="ECO:0000313" key="10">
    <source>
        <dbReference type="RefSeq" id="XP_056693474.1"/>
    </source>
</evidence>
<feature type="domain" description="Glycoside hydrolase 35 catalytic" evidence="4">
    <location>
        <begin position="19"/>
        <end position="83"/>
    </location>
</feature>
<reference evidence="6 7" key="2">
    <citation type="submission" date="2025-04" db="UniProtKB">
        <authorList>
            <consortium name="RefSeq"/>
        </authorList>
    </citation>
    <scope>IDENTIFICATION</scope>
    <source>
        <tissue evidence="8 9">Leaf</tissue>
    </source>
</reference>
<dbReference type="Gene3D" id="3.20.20.80">
    <property type="entry name" value="Glycosidases"/>
    <property type="match status" value="1"/>
</dbReference>
<dbReference type="RefSeq" id="XP_056693474.1">
    <property type="nucleotide sequence ID" value="XM_056837496.1"/>
</dbReference>
<dbReference type="AlphaFoldDB" id="A0A9R0IHP7"/>
<accession>A0A9R0IHP7</accession>
<dbReference type="RefSeq" id="XP_021849301.1">
    <property type="nucleotide sequence ID" value="XM_021993609.1"/>
</dbReference>
<evidence type="ECO:0000259" key="4">
    <source>
        <dbReference type="Pfam" id="PF01301"/>
    </source>
</evidence>
<dbReference type="GeneID" id="110788971"/>
<dbReference type="RefSeq" id="XP_056693472.1">
    <property type="nucleotide sequence ID" value="XM_056837494.1"/>
</dbReference>
<proteinExistence type="inferred from homology"/>
<dbReference type="EC" id="3.2.1.23" evidence="3"/>
<dbReference type="Pfam" id="PF01301">
    <property type="entry name" value="Glyco_hydro_35"/>
    <property type="match status" value="1"/>
</dbReference>
<organism evidence="5 7">
    <name type="scientific">Spinacia oleracea</name>
    <name type="common">Spinach</name>
    <dbReference type="NCBI Taxonomy" id="3562"/>
    <lineage>
        <taxon>Eukaryota</taxon>
        <taxon>Viridiplantae</taxon>
        <taxon>Streptophyta</taxon>
        <taxon>Embryophyta</taxon>
        <taxon>Tracheophyta</taxon>
        <taxon>Spermatophyta</taxon>
        <taxon>Magnoliopsida</taxon>
        <taxon>eudicotyledons</taxon>
        <taxon>Gunneridae</taxon>
        <taxon>Pentapetalae</taxon>
        <taxon>Caryophyllales</taxon>
        <taxon>Chenopodiaceae</taxon>
        <taxon>Chenopodioideae</taxon>
        <taxon>Anserineae</taxon>
        <taxon>Spinacia</taxon>
    </lineage>
</organism>
<dbReference type="InterPro" id="IPR017853">
    <property type="entry name" value="GH"/>
</dbReference>
<evidence type="ECO:0000313" key="8">
    <source>
        <dbReference type="RefSeq" id="XP_056693472.1"/>
    </source>
</evidence>
<evidence type="ECO:0000313" key="6">
    <source>
        <dbReference type="RefSeq" id="XP_021849301.1"/>
    </source>
</evidence>